<dbReference type="InterPro" id="IPR027417">
    <property type="entry name" value="P-loop_NTPase"/>
</dbReference>
<proteinExistence type="predicted"/>
<organism evidence="4 5">
    <name type="scientific">Verticillium dahliae</name>
    <name type="common">Verticillium wilt</name>
    <dbReference type="NCBI Taxonomy" id="27337"/>
    <lineage>
        <taxon>Eukaryota</taxon>
        <taxon>Fungi</taxon>
        <taxon>Dikarya</taxon>
        <taxon>Ascomycota</taxon>
        <taxon>Pezizomycotina</taxon>
        <taxon>Sordariomycetes</taxon>
        <taxon>Hypocreomycetidae</taxon>
        <taxon>Glomerellales</taxon>
        <taxon>Plectosphaerellaceae</taxon>
        <taxon>Verticillium</taxon>
    </lineage>
</organism>
<dbReference type="Gene3D" id="3.40.50.300">
    <property type="entry name" value="P-loop containing nucleotide triphosphate hydrolases"/>
    <property type="match status" value="1"/>
</dbReference>
<gene>
    <name evidence="4" type="ORF">BJF96_g4127</name>
</gene>
<dbReference type="Pfam" id="PF24883">
    <property type="entry name" value="NPHP3_N"/>
    <property type="match status" value="1"/>
</dbReference>
<dbReference type="InterPro" id="IPR036770">
    <property type="entry name" value="Ankyrin_rpt-contain_sf"/>
</dbReference>
<feature type="domain" description="Nephrocystin 3-like N-terminal" evidence="3">
    <location>
        <begin position="192"/>
        <end position="358"/>
    </location>
</feature>
<dbReference type="EMBL" id="MPSH01000011">
    <property type="protein sequence ID" value="PNH32703.1"/>
    <property type="molecule type" value="Genomic_DNA"/>
</dbReference>
<dbReference type="Pfam" id="PF13637">
    <property type="entry name" value="Ank_4"/>
    <property type="match status" value="1"/>
</dbReference>
<dbReference type="PANTHER" id="PTHR10039:SF16">
    <property type="entry name" value="GPI INOSITOL-DEACYLASE"/>
    <property type="match status" value="1"/>
</dbReference>
<evidence type="ECO:0000313" key="4">
    <source>
        <dbReference type="EMBL" id="PNH32703.1"/>
    </source>
</evidence>
<dbReference type="InterPro" id="IPR002110">
    <property type="entry name" value="Ankyrin_rpt"/>
</dbReference>
<evidence type="ECO:0000313" key="5">
    <source>
        <dbReference type="Proteomes" id="UP000236305"/>
    </source>
</evidence>
<name>A0AA44WNK4_VERDA</name>
<keyword evidence="1" id="KW-0677">Repeat</keyword>
<dbReference type="AlphaFoldDB" id="A0AA44WNK4"/>
<dbReference type="PANTHER" id="PTHR10039">
    <property type="entry name" value="AMELOGENIN"/>
    <property type="match status" value="1"/>
</dbReference>
<dbReference type="InterPro" id="IPR056884">
    <property type="entry name" value="NPHP3-like_N"/>
</dbReference>
<evidence type="ECO:0000256" key="1">
    <source>
        <dbReference type="ARBA" id="ARBA00022737"/>
    </source>
</evidence>
<evidence type="ECO:0000259" key="3">
    <source>
        <dbReference type="Pfam" id="PF24883"/>
    </source>
</evidence>
<sequence>MAEVVGVVAAAFQFAELAQKLIKLAREIHSGAEPGVVHRKITQLETLVEIAGKIANLWIQDDALMERILQQCISTVTDLDNRLRRVDVAKGDGFRKKTRKAFLAQWEKDDVEELFRQLNRDQMALLLHRNFSSDNHLIQKVIDGMRQVLDDRLQYSNPQGEDERCFLKGVFVTDPRDDRNALLTRKGRRVEGTCVWVTETDVYRSWLSSTPGSTGLMLQGGPGKGKTMMAIYLTEQLELLAGRGESVLYFFCDNRNPKQNNAMAVVRCLLWQLCRLKPALLCHGIRELQERGGSINNLLVFDTLWRIFDTMRKDANAGTVTCVIDGLDECDEDSVFLILDKLWRLDYDPRFRFLVLCRPLKPRQQLPAANPSVDILRLDPDADEEVNRDVFEFIRQRVQEIANSSPERKWPEKLRLHVEATLQRKAGGTFLWVGFVTQDLQRKTSTEVRQSLKSLPSDLNEIYDRILKDVPAEYRAQIRSLLHWVSLAAYPLEPADLASLIHKPGNAGNATNSEPESDAELYLETEEELLQHYLDFVRHFVFISQGKVHFVHQSAKDYLLRSSRDADPTVEYFRIADLEVAHEERARDCLDCLHRQWPIQIEDFDTVGRKYSFLKASAYWTRHIGRSGMSFHYSDTLHKVTRLFSRVNPLLPCWAYFEHLLEKYGSEAVSQEEGLLVEAIRHDDIPDIDFGRLSGALLAVTTDARAYFGRELDQALIEAAKLPGVTDMVQILVNKGADPNATDKKGNTALHYLAKRTDPSGIEAARFLLSQSNGPIRPDSGNENGNSS</sequence>
<evidence type="ECO:0000256" key="2">
    <source>
        <dbReference type="SAM" id="MobiDB-lite"/>
    </source>
</evidence>
<accession>A0AA44WNK4</accession>
<dbReference type="Proteomes" id="UP000236305">
    <property type="component" value="Unassembled WGS sequence"/>
</dbReference>
<reference evidence="4 5" key="1">
    <citation type="submission" date="2017-12" db="EMBL/GenBank/DDBJ databases">
        <title>Comparative genomics yields insights into virulence evolution of Verticillium dahliae.</title>
        <authorList>
            <person name="Fan R."/>
            <person name="Armitage A.D."/>
            <person name="Cascant-Lopez E."/>
            <person name="Sobczyk M."/>
            <person name="Cockerton H.M."/>
            <person name="Harrison R.J."/>
        </authorList>
    </citation>
    <scope>NUCLEOTIDE SEQUENCE [LARGE SCALE GENOMIC DNA]</scope>
    <source>
        <strain evidence="4 5">12008</strain>
    </source>
</reference>
<dbReference type="Gene3D" id="1.25.40.20">
    <property type="entry name" value="Ankyrin repeat-containing domain"/>
    <property type="match status" value="1"/>
</dbReference>
<feature type="region of interest" description="Disordered" evidence="2">
    <location>
        <begin position="769"/>
        <end position="788"/>
    </location>
</feature>
<protein>
    <recommendedName>
        <fullName evidence="3">Nephrocystin 3-like N-terminal domain-containing protein</fullName>
    </recommendedName>
</protein>
<dbReference type="SUPFAM" id="SSF52540">
    <property type="entry name" value="P-loop containing nucleoside triphosphate hydrolases"/>
    <property type="match status" value="1"/>
</dbReference>
<dbReference type="SUPFAM" id="SSF48403">
    <property type="entry name" value="Ankyrin repeat"/>
    <property type="match status" value="1"/>
</dbReference>
<comment type="caution">
    <text evidence="4">The sequence shown here is derived from an EMBL/GenBank/DDBJ whole genome shotgun (WGS) entry which is preliminary data.</text>
</comment>